<dbReference type="PANTHER" id="PTHR36966">
    <property type="entry name" value="REP-ASSOCIATED TYROSINE TRANSPOSASE"/>
    <property type="match status" value="1"/>
</dbReference>
<dbReference type="AlphaFoldDB" id="A0A4U1C665"/>
<evidence type="ECO:0000259" key="2">
    <source>
        <dbReference type="SMART" id="SM01321"/>
    </source>
</evidence>
<comment type="caution">
    <text evidence="3">The sequence shown here is derived from an EMBL/GenBank/DDBJ whole genome shotgun (WGS) entry which is preliminary data.</text>
</comment>
<evidence type="ECO:0000256" key="1">
    <source>
        <dbReference type="SAM" id="Phobius"/>
    </source>
</evidence>
<dbReference type="EMBL" id="SWBP01000001">
    <property type="protein sequence ID" value="TKC00805.1"/>
    <property type="molecule type" value="Genomic_DNA"/>
</dbReference>
<name>A0A4U1C665_9SPHI</name>
<dbReference type="PANTHER" id="PTHR36966:SF1">
    <property type="entry name" value="REP-ASSOCIATED TYROSINE TRANSPOSASE"/>
    <property type="match status" value="1"/>
</dbReference>
<organism evidence="3 4">
    <name type="scientific">Pedobacter cryophilus</name>
    <dbReference type="NCBI Taxonomy" id="2571271"/>
    <lineage>
        <taxon>Bacteria</taxon>
        <taxon>Pseudomonadati</taxon>
        <taxon>Bacteroidota</taxon>
        <taxon>Sphingobacteriia</taxon>
        <taxon>Sphingobacteriales</taxon>
        <taxon>Sphingobacteriaceae</taxon>
        <taxon>Pedobacter</taxon>
    </lineage>
</organism>
<dbReference type="InterPro" id="IPR002686">
    <property type="entry name" value="Transposase_17"/>
</dbReference>
<feature type="transmembrane region" description="Helical" evidence="1">
    <location>
        <begin position="12"/>
        <end position="28"/>
    </location>
</feature>
<dbReference type="Gene3D" id="3.30.70.1290">
    <property type="entry name" value="Transposase IS200-like"/>
    <property type="match status" value="1"/>
</dbReference>
<protein>
    <submittedName>
        <fullName evidence="3">Transposase</fullName>
    </submittedName>
</protein>
<dbReference type="NCBIfam" id="NF047646">
    <property type="entry name" value="REP_Tyr_transpos"/>
    <property type="match status" value="1"/>
</dbReference>
<accession>A0A4U1C665</accession>
<evidence type="ECO:0000313" key="3">
    <source>
        <dbReference type="EMBL" id="TKC00805.1"/>
    </source>
</evidence>
<dbReference type="Pfam" id="PF01797">
    <property type="entry name" value="Y1_Tnp"/>
    <property type="match status" value="1"/>
</dbReference>
<evidence type="ECO:0000313" key="4">
    <source>
        <dbReference type="Proteomes" id="UP000308181"/>
    </source>
</evidence>
<dbReference type="Proteomes" id="UP000308181">
    <property type="component" value="Unassembled WGS sequence"/>
</dbReference>
<reference evidence="3 4" key="1">
    <citation type="submission" date="2019-04" db="EMBL/GenBank/DDBJ databases">
        <title>Pedobacter sp. AR-3-17 sp. nov., isolated from Arctic soil.</title>
        <authorList>
            <person name="Dahal R.H."/>
            <person name="Kim D.-U."/>
        </authorList>
    </citation>
    <scope>NUCLEOTIDE SEQUENCE [LARGE SCALE GENOMIC DNA]</scope>
    <source>
        <strain evidence="3 4">AR-3-17</strain>
    </source>
</reference>
<dbReference type="SMART" id="SM01321">
    <property type="entry name" value="Y1_Tnp"/>
    <property type="match status" value="1"/>
</dbReference>
<dbReference type="RefSeq" id="WP_136825011.1">
    <property type="nucleotide sequence ID" value="NZ_SWBP01000001.1"/>
</dbReference>
<feature type="domain" description="Transposase IS200-like" evidence="2">
    <location>
        <begin position="9"/>
        <end position="128"/>
    </location>
</feature>
<proteinExistence type="predicted"/>
<sequence>MSTKYKFNDPEGIYFVSFAVVGWIDVFTRQVYRDILLESLIFCRKEKGLMIHAWLIMSNHVHLIISRKGNQKLEDIMRDMKKYSAYRILKEIKESSTESRKEWMLYLFAKAGKQNSNNTNYQFWRQDNHPIELDFHSNMFEQKLNYLHENPVEAGLVKKASNYLYSSAIDYEEGKGLLEIDVLQ</sequence>
<dbReference type="SUPFAM" id="SSF143422">
    <property type="entry name" value="Transposase IS200-like"/>
    <property type="match status" value="1"/>
</dbReference>
<gene>
    <name evidence="3" type="ORF">FA046_03775</name>
</gene>
<keyword evidence="1" id="KW-0812">Transmembrane</keyword>
<keyword evidence="1" id="KW-0472">Membrane</keyword>
<keyword evidence="1" id="KW-1133">Transmembrane helix</keyword>
<dbReference type="InterPro" id="IPR052715">
    <property type="entry name" value="RAYT_transposase"/>
</dbReference>
<dbReference type="InterPro" id="IPR036515">
    <property type="entry name" value="Transposase_17_sf"/>
</dbReference>
<keyword evidence="4" id="KW-1185">Reference proteome</keyword>
<dbReference type="GO" id="GO:0006313">
    <property type="term" value="P:DNA transposition"/>
    <property type="evidence" value="ECO:0007669"/>
    <property type="project" value="InterPro"/>
</dbReference>
<dbReference type="OrthoDB" id="9788881at2"/>
<dbReference type="GO" id="GO:0004803">
    <property type="term" value="F:transposase activity"/>
    <property type="evidence" value="ECO:0007669"/>
    <property type="project" value="InterPro"/>
</dbReference>
<dbReference type="GO" id="GO:0043565">
    <property type="term" value="F:sequence-specific DNA binding"/>
    <property type="evidence" value="ECO:0007669"/>
    <property type="project" value="TreeGrafter"/>
</dbReference>